<dbReference type="Proteomes" id="UP001164963">
    <property type="component" value="Chromosome"/>
</dbReference>
<dbReference type="EMBL" id="CP098740">
    <property type="protein sequence ID" value="UZK58139.1"/>
    <property type="molecule type" value="Genomic_DNA"/>
</dbReference>
<dbReference type="InterPro" id="IPR049240">
    <property type="entry name" value="DUF6875"/>
</dbReference>
<proteinExistence type="predicted"/>
<name>A0ABY6Q1N0_9ACTN</name>
<keyword evidence="3" id="KW-1185">Reference proteome</keyword>
<evidence type="ECO:0000313" key="3">
    <source>
        <dbReference type="Proteomes" id="UP001164963"/>
    </source>
</evidence>
<sequence>MRGDSRLQIYTPGQVDRGLVPAGQLGPLREVLEWSRTFLVSSHPELGRSGPVCPYTQPSLRAGRFLLAVPAQSTPAALPGAVEALRTWYERLAAELAEDERELLTVLMVLPELDHADPADLDLLQADAKDDFVAQGLMIGQFHPLCAEPGLWNEDFAPLRSPVPLLAVRRLLVFDLPFLVGADRHIDHYLRRFAPDIPARVRDQLVNRVVS</sequence>
<evidence type="ECO:0000313" key="2">
    <source>
        <dbReference type="EMBL" id="UZK58139.1"/>
    </source>
</evidence>
<gene>
    <name evidence="2" type="ORF">NEH16_32290</name>
</gene>
<feature type="domain" description="DUF6875" evidence="1">
    <location>
        <begin position="28"/>
        <end position="203"/>
    </location>
</feature>
<organism evidence="2 3">
    <name type="scientific">Streptomyces drozdowiczii</name>
    <dbReference type="NCBI Taxonomy" id="202862"/>
    <lineage>
        <taxon>Bacteria</taxon>
        <taxon>Bacillati</taxon>
        <taxon>Actinomycetota</taxon>
        <taxon>Actinomycetes</taxon>
        <taxon>Kitasatosporales</taxon>
        <taxon>Streptomycetaceae</taxon>
        <taxon>Streptomyces</taxon>
    </lineage>
</organism>
<protein>
    <recommendedName>
        <fullName evidence="1">DUF6875 domain-containing protein</fullName>
    </recommendedName>
</protein>
<evidence type="ECO:0000259" key="1">
    <source>
        <dbReference type="Pfam" id="PF21780"/>
    </source>
</evidence>
<dbReference type="Pfam" id="PF21780">
    <property type="entry name" value="DUF6875"/>
    <property type="match status" value="1"/>
</dbReference>
<reference evidence="2" key="1">
    <citation type="journal article" date="2022" name="Front. Microbiol.">
        <title>Mirubactin C rescues the lethal effect of cell wall biosynthesis mutations in Bacillus subtilis.</title>
        <authorList>
            <person name="Kepplinger B."/>
            <person name="Wen X."/>
            <person name="Tyler A.R."/>
            <person name="Kim B.Y."/>
            <person name="Brown J."/>
            <person name="Banks P."/>
            <person name="Dashti Y."/>
            <person name="Mackenzie E.S."/>
            <person name="Wills C."/>
            <person name="Kawai Y."/>
            <person name="Waldron K.J."/>
            <person name="Allenby N.E.E."/>
            <person name="Wu L.J."/>
            <person name="Hall M.J."/>
            <person name="Errington J."/>
        </authorList>
    </citation>
    <scope>NUCLEOTIDE SEQUENCE</scope>
    <source>
        <strain evidence="2">MDA8-470</strain>
    </source>
</reference>
<accession>A0ABY6Q1N0</accession>
<dbReference type="RefSeq" id="WP_265546691.1">
    <property type="nucleotide sequence ID" value="NZ_CP098740.1"/>
</dbReference>